<dbReference type="GO" id="GO:0006508">
    <property type="term" value="P:proteolysis"/>
    <property type="evidence" value="ECO:0007669"/>
    <property type="project" value="UniProtKB-KW"/>
</dbReference>
<dbReference type="SUPFAM" id="SSF56601">
    <property type="entry name" value="beta-lactamase/transpeptidase-like"/>
    <property type="match status" value="1"/>
</dbReference>
<feature type="transmembrane region" description="Helical" evidence="16">
    <location>
        <begin position="439"/>
        <end position="461"/>
    </location>
</feature>
<dbReference type="PANTHER" id="PTHR21581">
    <property type="entry name" value="D-ALANYL-D-ALANINE CARBOXYPEPTIDASE"/>
    <property type="match status" value="1"/>
</dbReference>
<dbReference type="HOGENOM" id="CLU_027070_7_3_9"/>
<evidence type="ECO:0000256" key="15">
    <source>
        <dbReference type="SAM" id="MobiDB-lite"/>
    </source>
</evidence>
<protein>
    <recommendedName>
        <fullName evidence="4">serine-type D-Ala-D-Ala carboxypeptidase</fullName>
        <ecNumber evidence="4">3.4.16.4</ecNumber>
    </recommendedName>
</protein>
<dbReference type="Proteomes" id="UP000016662">
    <property type="component" value="Unassembled WGS sequence"/>
</dbReference>
<dbReference type="STRING" id="411473.RUMCAL_02044"/>
<keyword evidence="8" id="KW-0378">Hydrolase</keyword>
<keyword evidence="7" id="KW-0732">Signal</keyword>
<keyword evidence="5 18" id="KW-0121">Carboxypeptidase</keyword>
<feature type="domain" description="Peptidase S11 D-Ala-D-Ala carboxypeptidase A C-terminal" evidence="17">
    <location>
        <begin position="329"/>
        <end position="421"/>
    </location>
</feature>
<feature type="region of interest" description="Disordered" evidence="15">
    <location>
        <begin position="489"/>
        <end position="529"/>
    </location>
</feature>
<dbReference type="PANTHER" id="PTHR21581:SF33">
    <property type="entry name" value="D-ALANYL-D-ALANINE CARBOXYPEPTIDASE DACB"/>
    <property type="match status" value="1"/>
</dbReference>
<feature type="compositionally biased region" description="Basic and acidic residues" evidence="15">
    <location>
        <begin position="518"/>
        <end position="529"/>
    </location>
</feature>
<dbReference type="Pfam" id="PF07943">
    <property type="entry name" value="PBP5_C"/>
    <property type="match status" value="1"/>
</dbReference>
<proteinExistence type="inferred from homology"/>
<evidence type="ECO:0000256" key="4">
    <source>
        <dbReference type="ARBA" id="ARBA00012448"/>
    </source>
</evidence>
<evidence type="ECO:0000256" key="10">
    <source>
        <dbReference type="ARBA" id="ARBA00022984"/>
    </source>
</evidence>
<name>U2KQ75_9FIRM</name>
<evidence type="ECO:0000256" key="8">
    <source>
        <dbReference type="ARBA" id="ARBA00022801"/>
    </source>
</evidence>
<evidence type="ECO:0000256" key="13">
    <source>
        <dbReference type="PIRSR" id="PIRSR618044-2"/>
    </source>
</evidence>
<dbReference type="InterPro" id="IPR001967">
    <property type="entry name" value="Peptidase_S11_N"/>
</dbReference>
<dbReference type="OrthoDB" id="9791132at2"/>
<evidence type="ECO:0000313" key="18">
    <source>
        <dbReference type="EMBL" id="ERJ94437.1"/>
    </source>
</evidence>
<evidence type="ECO:0000256" key="12">
    <source>
        <dbReference type="ARBA" id="ARBA00034000"/>
    </source>
</evidence>
<dbReference type="SUPFAM" id="SSF69189">
    <property type="entry name" value="Penicillin-binding protein associated domain"/>
    <property type="match status" value="1"/>
</dbReference>
<dbReference type="EC" id="3.4.16.4" evidence="4"/>
<keyword evidence="16" id="KW-1133">Transmembrane helix</keyword>
<keyword evidence="16" id="KW-0472">Membrane</keyword>
<dbReference type="InterPro" id="IPR012338">
    <property type="entry name" value="Beta-lactam/transpept-like"/>
</dbReference>
<dbReference type="UniPathway" id="UPA00219"/>
<reference evidence="18 19" key="1">
    <citation type="submission" date="2013-07" db="EMBL/GenBank/DDBJ databases">
        <authorList>
            <person name="Weinstock G."/>
            <person name="Sodergren E."/>
            <person name="Wylie T."/>
            <person name="Fulton L."/>
            <person name="Fulton R."/>
            <person name="Fronick C."/>
            <person name="O'Laughlin M."/>
            <person name="Godfrey J."/>
            <person name="Miner T."/>
            <person name="Herter B."/>
            <person name="Appelbaum E."/>
            <person name="Cordes M."/>
            <person name="Lek S."/>
            <person name="Wollam A."/>
            <person name="Pepin K.H."/>
            <person name="Palsikar V.B."/>
            <person name="Mitreva M."/>
            <person name="Wilson R.K."/>
        </authorList>
    </citation>
    <scope>NUCLEOTIDE SEQUENCE [LARGE SCALE GENOMIC DNA]</scope>
    <source>
        <strain evidence="18 19">ATCC 27760</strain>
    </source>
</reference>
<evidence type="ECO:0000256" key="11">
    <source>
        <dbReference type="ARBA" id="ARBA00023316"/>
    </source>
</evidence>
<evidence type="ECO:0000313" key="19">
    <source>
        <dbReference type="Proteomes" id="UP000016662"/>
    </source>
</evidence>
<evidence type="ECO:0000256" key="6">
    <source>
        <dbReference type="ARBA" id="ARBA00022670"/>
    </source>
</evidence>
<comment type="similarity">
    <text evidence="3 14">Belongs to the peptidase S11 family.</text>
</comment>
<comment type="function">
    <text evidence="1">Removes C-terminal D-alanyl residues from sugar-peptide cell wall precursors.</text>
</comment>
<evidence type="ECO:0000256" key="16">
    <source>
        <dbReference type="SAM" id="Phobius"/>
    </source>
</evidence>
<dbReference type="AlphaFoldDB" id="U2KQ75"/>
<dbReference type="InterPro" id="IPR018044">
    <property type="entry name" value="Peptidase_S11"/>
</dbReference>
<dbReference type="Pfam" id="PF00768">
    <property type="entry name" value="Peptidase_S11"/>
    <property type="match status" value="1"/>
</dbReference>
<keyword evidence="9" id="KW-0133">Cell shape</keyword>
<dbReference type="PATRIC" id="fig|411473.3.peg.1687"/>
<accession>U2KQ75</accession>
<evidence type="ECO:0000256" key="5">
    <source>
        <dbReference type="ARBA" id="ARBA00022645"/>
    </source>
</evidence>
<evidence type="ECO:0000256" key="3">
    <source>
        <dbReference type="ARBA" id="ARBA00007164"/>
    </source>
</evidence>
<organism evidence="18 19">
    <name type="scientific">Ruminococcus callidus ATCC 27760</name>
    <dbReference type="NCBI Taxonomy" id="411473"/>
    <lineage>
        <taxon>Bacteria</taxon>
        <taxon>Bacillati</taxon>
        <taxon>Bacillota</taxon>
        <taxon>Clostridia</taxon>
        <taxon>Eubacteriales</taxon>
        <taxon>Oscillospiraceae</taxon>
        <taxon>Ruminococcus</taxon>
    </lineage>
</organism>
<dbReference type="SMART" id="SM00936">
    <property type="entry name" value="PBP5_C"/>
    <property type="match status" value="1"/>
</dbReference>
<keyword evidence="6" id="KW-0645">Protease</keyword>
<dbReference type="PRINTS" id="PR00725">
    <property type="entry name" value="DADACBPTASE1"/>
</dbReference>
<comment type="caution">
    <text evidence="18">The sequence shown here is derived from an EMBL/GenBank/DDBJ whole genome shotgun (WGS) entry which is preliminary data.</text>
</comment>
<dbReference type="InterPro" id="IPR012907">
    <property type="entry name" value="Peptidase_S11_C"/>
</dbReference>
<evidence type="ECO:0000256" key="1">
    <source>
        <dbReference type="ARBA" id="ARBA00003217"/>
    </source>
</evidence>
<keyword evidence="10" id="KW-0573">Peptidoglycan synthesis</keyword>
<dbReference type="eggNOG" id="COG1686">
    <property type="taxonomic scope" value="Bacteria"/>
</dbReference>
<feature type="binding site" evidence="13">
    <location>
        <position position="272"/>
    </location>
    <ligand>
        <name>substrate</name>
    </ligand>
</feature>
<keyword evidence="19" id="KW-1185">Reference proteome</keyword>
<sequence>MWSLKTFTNKEFSGGLHLMHLFHLIKRLRAALAIGIVAAVLLCGNALSVQAYTFTPDATIHSQAAILYNQDTQQILYEKNADQQQMPGHLVQIMTAIVVLQNCTDLDGTTITASDELYKTLYSYDEPDDLRYADIDNGDTLTVREYLYAMMLTSSCEASLILANQFGDGSIDGFVTKMNDTAAEIGCTATTFANPTGLYDTRQQTTARDMLTITNYALSLDGFEEIATATAFTPTTANPANHPDASAWNWTQANSMTLEDSSYYYEGAKGIKTGNLSKTGRSIITEATRDENTYLVILLNAPFEDADGKLQYYHLDDATSLLNWAFRSFAYTTLLESSEETAEVEVMNSDGNSYVLVHPKTDCVLLWCKSVDITAVQTVIHLDKNVMAPVKKGDELGMMELKFSGETIAEVPLVAVSDVSRSFTKFNAYALKNFPNSPWFRNGIIAGFVLTALYIGLCIYASYRAKKNVTPEDPIHLVPHATEFHDRPRQNWKRSDTVFYHGPESRQTDRTSAPQENEQEKELTGSHRK</sequence>
<evidence type="ECO:0000256" key="14">
    <source>
        <dbReference type="RuleBase" id="RU004016"/>
    </source>
</evidence>
<dbReference type="EMBL" id="AWVF01000253">
    <property type="protein sequence ID" value="ERJ94437.1"/>
    <property type="molecule type" value="Genomic_DNA"/>
</dbReference>
<keyword evidence="11" id="KW-0961">Cell wall biogenesis/degradation</keyword>
<dbReference type="GO" id="GO:0009252">
    <property type="term" value="P:peptidoglycan biosynthetic process"/>
    <property type="evidence" value="ECO:0007669"/>
    <property type="project" value="UniProtKB-UniPathway"/>
</dbReference>
<evidence type="ECO:0000256" key="2">
    <source>
        <dbReference type="ARBA" id="ARBA00004752"/>
    </source>
</evidence>
<gene>
    <name evidence="18" type="ORF">RUMCAL_02044</name>
</gene>
<dbReference type="GO" id="GO:0008360">
    <property type="term" value="P:regulation of cell shape"/>
    <property type="evidence" value="ECO:0007669"/>
    <property type="project" value="UniProtKB-KW"/>
</dbReference>
<dbReference type="InterPro" id="IPR037167">
    <property type="entry name" value="Peptidase_S11_C_sf"/>
</dbReference>
<dbReference type="InterPro" id="IPR015956">
    <property type="entry name" value="Peniciliin-bd_prot_C_sf"/>
</dbReference>
<comment type="pathway">
    <text evidence="2">Cell wall biogenesis; peptidoglycan biosynthesis.</text>
</comment>
<dbReference type="Gene3D" id="3.40.710.10">
    <property type="entry name" value="DD-peptidase/beta-lactamase superfamily"/>
    <property type="match status" value="1"/>
</dbReference>
<evidence type="ECO:0000256" key="9">
    <source>
        <dbReference type="ARBA" id="ARBA00022960"/>
    </source>
</evidence>
<dbReference type="Gene3D" id="2.60.410.10">
    <property type="entry name" value="D-Ala-D-Ala carboxypeptidase, C-terminal domain"/>
    <property type="match status" value="1"/>
</dbReference>
<dbReference type="GO" id="GO:0009002">
    <property type="term" value="F:serine-type D-Ala-D-Ala carboxypeptidase activity"/>
    <property type="evidence" value="ECO:0007669"/>
    <property type="project" value="UniProtKB-EC"/>
</dbReference>
<evidence type="ECO:0000256" key="7">
    <source>
        <dbReference type="ARBA" id="ARBA00022729"/>
    </source>
</evidence>
<keyword evidence="16" id="KW-0812">Transmembrane</keyword>
<evidence type="ECO:0000259" key="17">
    <source>
        <dbReference type="SMART" id="SM00936"/>
    </source>
</evidence>
<comment type="catalytic activity">
    <reaction evidence="12">
        <text>Preferential cleavage: (Ac)2-L-Lys-D-Ala-|-D-Ala. Also transpeptidation of peptidyl-alanyl moieties that are N-acyl substituents of D-alanine.</text>
        <dbReference type="EC" id="3.4.16.4"/>
    </reaction>
</comment>
<dbReference type="GO" id="GO:0071555">
    <property type="term" value="P:cell wall organization"/>
    <property type="evidence" value="ECO:0007669"/>
    <property type="project" value="UniProtKB-KW"/>
</dbReference>